<evidence type="ECO:0008006" key="4">
    <source>
        <dbReference type="Google" id="ProtNLM"/>
    </source>
</evidence>
<proteinExistence type="predicted"/>
<evidence type="ECO:0000313" key="3">
    <source>
        <dbReference type="Proteomes" id="UP000018433"/>
    </source>
</evidence>
<accession>A0ABN0JYS2</accession>
<keyword evidence="1" id="KW-0732">Signal</keyword>
<organism evidence="2 3">
    <name type="scientific">Acinetobacter soli NIPH 2899</name>
    <dbReference type="NCBI Taxonomy" id="1217677"/>
    <lineage>
        <taxon>Bacteria</taxon>
        <taxon>Pseudomonadati</taxon>
        <taxon>Pseudomonadota</taxon>
        <taxon>Gammaproteobacteria</taxon>
        <taxon>Moraxellales</taxon>
        <taxon>Moraxellaceae</taxon>
        <taxon>Acinetobacter</taxon>
    </lineage>
</organism>
<sequence length="632" mass="67641">MGTTMKKKILISTALTALVSALVGCGGESGNINEDTNNGVTTSTSCKTTDANCQSFYMVYPIAGLNFDCSSDKVNHFVTAQSGNAFTGACKLGDTVNFSIKGQTADKQINLGSLDLKTISPINIGQQPLSLLDMATAMVGKAPATFELSDDTVKVATALVRIFQALGVQQNSNIAGDIQPVAMTEDFKNGLSKITRSLSVSDFKDGSYAAALVGWVDVSTVSEAQALNVVKKMANIQNAGIYNAEIFTPSSLVDLAILKYTSGFRGSSSTTNKQIIANMYLMTDRQGLTSGYGLQWQGVPKNTGDLGYLTLISQFAPTKMTAQTQSTWLNPLTKSLSSAQPFRFSLSANSSDDLKIFQGKLLDNYLVVATDDLYKRAMNTTTVDSSVFGRWTKTADNETFNGTIDLAKISPITYLDRRVFKSSNNISSGRYLFPLNATLIFKFTDTSVADVKLGILIDENGDIRTDIGANATTNDMSGNCGILTNGMQDNFGVTQYRIGTTGAANFSASDKSITIRMILNEARFGLLEGVLLGLNQGLAVSGETSSAQLSSGGVKINLNNLLDESTNSRALSISDFNNNSANWANIYAAYQRVYNNISNVQPAPTTAQIELAKRTSGTLSIELPNCYSVKNK</sequence>
<comment type="caution">
    <text evidence="2">The sequence shown here is derived from an EMBL/GenBank/DDBJ whole genome shotgun (WGS) entry which is preliminary data.</text>
</comment>
<gene>
    <name evidence="2" type="ORF">F950_01459</name>
</gene>
<evidence type="ECO:0000256" key="1">
    <source>
        <dbReference type="SAM" id="SignalP"/>
    </source>
</evidence>
<reference evidence="2 3" key="1">
    <citation type="submission" date="2013-02" db="EMBL/GenBank/DDBJ databases">
        <title>The Genome Sequence of Acinetobacter soli NIPH 2899.</title>
        <authorList>
            <consortium name="The Broad Institute Genome Sequencing Platform"/>
            <consortium name="The Broad Institute Genome Sequencing Center for Infectious Disease"/>
            <person name="Cerqueira G."/>
            <person name="Feldgarden M."/>
            <person name="Courvalin P."/>
            <person name="Perichon B."/>
            <person name="Grillot-Courvalin C."/>
            <person name="Clermont D."/>
            <person name="Rocha E."/>
            <person name="Yoon E.-J."/>
            <person name="Nemec A."/>
            <person name="Walker B."/>
            <person name="Young S.K."/>
            <person name="Zeng Q."/>
            <person name="Gargeya S."/>
            <person name="Fitzgerald M."/>
            <person name="Haas B."/>
            <person name="Abouelleil A."/>
            <person name="Alvarado L."/>
            <person name="Arachchi H.M."/>
            <person name="Berlin A.M."/>
            <person name="Chapman S.B."/>
            <person name="Dewar J."/>
            <person name="Goldberg J."/>
            <person name="Griggs A."/>
            <person name="Gujja S."/>
            <person name="Hansen M."/>
            <person name="Howarth C."/>
            <person name="Imamovic A."/>
            <person name="Larimer J."/>
            <person name="McCowan C."/>
            <person name="Murphy C."/>
            <person name="Neiman D."/>
            <person name="Pearson M."/>
            <person name="Priest M."/>
            <person name="Roberts A."/>
            <person name="Saif S."/>
            <person name="Shea T."/>
            <person name="Sisk P."/>
            <person name="Sykes S."/>
            <person name="Wortman J."/>
            <person name="Nusbaum C."/>
            <person name="Birren B."/>
        </authorList>
    </citation>
    <scope>NUCLEOTIDE SEQUENCE [LARGE SCALE GENOMIC DNA]</scope>
    <source>
        <strain evidence="2 3">NIPH 2899</strain>
    </source>
</reference>
<feature type="chain" id="PRO_5047244197" description="Protein FilF" evidence="1">
    <location>
        <begin position="26"/>
        <end position="632"/>
    </location>
</feature>
<dbReference type="Proteomes" id="UP000018433">
    <property type="component" value="Unassembled WGS sequence"/>
</dbReference>
<dbReference type="EMBL" id="APPV01000008">
    <property type="protein sequence ID" value="ENV60733.1"/>
    <property type="molecule type" value="Genomic_DNA"/>
</dbReference>
<protein>
    <recommendedName>
        <fullName evidence="4">Protein FilF</fullName>
    </recommendedName>
</protein>
<feature type="signal peptide" evidence="1">
    <location>
        <begin position="1"/>
        <end position="25"/>
    </location>
</feature>
<name>A0ABN0JYS2_9GAMM</name>
<dbReference type="PROSITE" id="PS51257">
    <property type="entry name" value="PROKAR_LIPOPROTEIN"/>
    <property type="match status" value="1"/>
</dbReference>
<evidence type="ECO:0000313" key="2">
    <source>
        <dbReference type="EMBL" id="ENV60733.1"/>
    </source>
</evidence>
<keyword evidence="3" id="KW-1185">Reference proteome</keyword>